<evidence type="ECO:0000313" key="2">
    <source>
        <dbReference type="EMBL" id="SEI75958.1"/>
    </source>
</evidence>
<accession>A0A1H6T7D9</accession>
<reference evidence="2 3" key="1">
    <citation type="submission" date="2016-10" db="EMBL/GenBank/DDBJ databases">
        <authorList>
            <person name="de Groot N.N."/>
        </authorList>
    </citation>
    <scope>NUCLEOTIDE SEQUENCE [LARGE SCALE GENOMIC DNA]</scope>
    <source>
        <strain evidence="2 3">DSM 22187</strain>
    </source>
</reference>
<dbReference type="AlphaFoldDB" id="A0A1H6T7D9"/>
<dbReference type="NCBIfam" id="TIGR04354">
    <property type="entry name" value="amphi-Trp"/>
    <property type="match status" value="1"/>
</dbReference>
<sequence>MLISLAVVLQLDMADKTHNETTLSRADAAEYLRSLGATLAGESGSWTVPVGNKRVEIQPDDEITVETTVDERSRMLGDDITSTTVELRWKESGESAEGGD</sequence>
<dbReference type="InterPro" id="IPR027598">
    <property type="entry name" value="Amphi-Trp_dom"/>
</dbReference>
<dbReference type="KEGG" id="hae:halTADL_0891"/>
<evidence type="ECO:0000259" key="1">
    <source>
        <dbReference type="Pfam" id="PF20068"/>
    </source>
</evidence>
<organism evidence="2 3">
    <name type="scientific">Halohasta litchfieldiae</name>
    <dbReference type="NCBI Taxonomy" id="1073996"/>
    <lineage>
        <taxon>Archaea</taxon>
        <taxon>Methanobacteriati</taxon>
        <taxon>Methanobacteriota</taxon>
        <taxon>Stenosarchaea group</taxon>
        <taxon>Halobacteria</taxon>
        <taxon>Halobacteriales</taxon>
        <taxon>Haloferacaceae</taxon>
        <taxon>Halohasta</taxon>
    </lineage>
</organism>
<accession>A0A2H4Q030</accession>
<dbReference type="Pfam" id="PF20068">
    <property type="entry name" value="Amphi-Trp"/>
    <property type="match status" value="1"/>
</dbReference>
<dbReference type="Proteomes" id="UP000198888">
    <property type="component" value="Unassembled WGS sequence"/>
</dbReference>
<proteinExistence type="predicted"/>
<keyword evidence="3" id="KW-1185">Reference proteome</keyword>
<dbReference type="EMBL" id="FNYR01000007">
    <property type="protein sequence ID" value="SEI75958.1"/>
    <property type="molecule type" value="Genomic_DNA"/>
</dbReference>
<evidence type="ECO:0000313" key="3">
    <source>
        <dbReference type="Proteomes" id="UP000198888"/>
    </source>
</evidence>
<dbReference type="STRING" id="1073996.SAMN05444271_10790"/>
<feature type="domain" description="Amphi-Trp" evidence="1">
    <location>
        <begin position="18"/>
        <end position="97"/>
    </location>
</feature>
<protein>
    <submittedName>
        <fullName evidence="2">Amphi-Trp domain-containing protein</fullName>
    </submittedName>
</protein>
<gene>
    <name evidence="2" type="ORF">SAMN05444271_10790</name>
</gene>
<name>A0A1H6T7D9_9EURY</name>